<proteinExistence type="inferred from homology"/>
<feature type="region of interest" description="Disordered" evidence="7">
    <location>
        <begin position="182"/>
        <end position="222"/>
    </location>
</feature>
<feature type="domain" description="Cyclin-D1-binding protein 1-like N-terminal" evidence="8">
    <location>
        <begin position="42"/>
        <end position="185"/>
    </location>
</feature>
<comment type="caution">
    <text evidence="10">The sequence shown here is derived from an EMBL/GenBank/DDBJ whole genome shotgun (WGS) entry which is preliminary data.</text>
</comment>
<evidence type="ECO:0000259" key="8">
    <source>
        <dbReference type="Pfam" id="PF13324"/>
    </source>
</evidence>
<dbReference type="Pfam" id="PF20936">
    <property type="entry name" value="GCIP_C"/>
    <property type="match status" value="1"/>
</dbReference>
<evidence type="ECO:0000256" key="6">
    <source>
        <dbReference type="ARBA" id="ARBA00023306"/>
    </source>
</evidence>
<dbReference type="Gene3D" id="1.20.1410.10">
    <property type="entry name" value="I/LWEQ domain"/>
    <property type="match status" value="1"/>
</dbReference>
<dbReference type="GO" id="GO:0005737">
    <property type="term" value="C:cytoplasm"/>
    <property type="evidence" value="ECO:0007669"/>
    <property type="project" value="UniProtKB-SubCell"/>
</dbReference>
<dbReference type="AlphaFoldDB" id="A0A200QUW0"/>
<evidence type="ECO:0000256" key="5">
    <source>
        <dbReference type="ARBA" id="ARBA00023242"/>
    </source>
</evidence>
<organism evidence="10 11">
    <name type="scientific">Macleaya cordata</name>
    <name type="common">Five-seeded plume-poppy</name>
    <name type="synonym">Bocconia cordata</name>
    <dbReference type="NCBI Taxonomy" id="56857"/>
    <lineage>
        <taxon>Eukaryota</taxon>
        <taxon>Viridiplantae</taxon>
        <taxon>Streptophyta</taxon>
        <taxon>Embryophyta</taxon>
        <taxon>Tracheophyta</taxon>
        <taxon>Spermatophyta</taxon>
        <taxon>Magnoliopsida</taxon>
        <taxon>Ranunculales</taxon>
        <taxon>Papaveraceae</taxon>
        <taxon>Papaveroideae</taxon>
        <taxon>Macleaya</taxon>
    </lineage>
</organism>
<evidence type="ECO:0000256" key="7">
    <source>
        <dbReference type="SAM" id="MobiDB-lite"/>
    </source>
</evidence>
<keyword evidence="4" id="KW-0963">Cytoplasm</keyword>
<evidence type="ECO:0000256" key="2">
    <source>
        <dbReference type="ARBA" id="ARBA00004496"/>
    </source>
</evidence>
<reference evidence="10 11" key="1">
    <citation type="journal article" date="2017" name="Mol. Plant">
        <title>The Genome of Medicinal Plant Macleaya cordata Provides New Insights into Benzylisoquinoline Alkaloids Metabolism.</title>
        <authorList>
            <person name="Liu X."/>
            <person name="Liu Y."/>
            <person name="Huang P."/>
            <person name="Ma Y."/>
            <person name="Qing Z."/>
            <person name="Tang Q."/>
            <person name="Cao H."/>
            <person name="Cheng P."/>
            <person name="Zheng Y."/>
            <person name="Yuan Z."/>
            <person name="Zhou Y."/>
            <person name="Liu J."/>
            <person name="Tang Z."/>
            <person name="Zhuo Y."/>
            <person name="Zhang Y."/>
            <person name="Yu L."/>
            <person name="Huang J."/>
            <person name="Yang P."/>
            <person name="Peng Q."/>
            <person name="Zhang J."/>
            <person name="Jiang W."/>
            <person name="Zhang Z."/>
            <person name="Lin K."/>
            <person name="Ro D.K."/>
            <person name="Chen X."/>
            <person name="Xiong X."/>
            <person name="Shang Y."/>
            <person name="Huang S."/>
            <person name="Zeng J."/>
        </authorList>
    </citation>
    <scope>NUCLEOTIDE SEQUENCE [LARGE SCALE GENOMIC DNA]</scope>
    <source>
        <strain evidence="11">cv. BLH2017</strain>
        <tissue evidence="10">Root</tissue>
    </source>
</reference>
<dbReference type="InParanoid" id="A0A200QUW0"/>
<evidence type="ECO:0000256" key="3">
    <source>
        <dbReference type="ARBA" id="ARBA00008940"/>
    </source>
</evidence>
<keyword evidence="5" id="KW-0539">Nucleus</keyword>
<dbReference type="OrthoDB" id="41588at2759"/>
<comment type="subcellular location">
    <subcellularLocation>
        <location evidence="2">Cytoplasm</location>
    </subcellularLocation>
    <subcellularLocation>
        <location evidence="1">Nucleus</location>
    </subcellularLocation>
</comment>
<dbReference type="FunCoup" id="A0A200QUW0">
    <property type="interactions" value="752"/>
</dbReference>
<keyword evidence="6" id="KW-0131">Cell cycle</keyword>
<dbReference type="InterPro" id="IPR049318">
    <property type="entry name" value="GCIP_C"/>
</dbReference>
<dbReference type="GO" id="GO:0005634">
    <property type="term" value="C:nucleus"/>
    <property type="evidence" value="ECO:0007669"/>
    <property type="project" value="UniProtKB-SubCell"/>
</dbReference>
<comment type="similarity">
    <text evidence="3">Belongs to the CCNDBP1 family.</text>
</comment>
<evidence type="ECO:0000259" key="9">
    <source>
        <dbReference type="Pfam" id="PF20936"/>
    </source>
</evidence>
<dbReference type="PANTHER" id="PTHR15492:SF1">
    <property type="entry name" value="CYCLIN-D1-BINDING PROTEIN 1"/>
    <property type="match status" value="1"/>
</dbReference>
<dbReference type="OMA" id="QATTVGM"/>
<feature type="domain" description="Cyclin-D1-binding protein 1-like C-terminal" evidence="9">
    <location>
        <begin position="208"/>
        <end position="315"/>
    </location>
</feature>
<dbReference type="Proteomes" id="UP000195402">
    <property type="component" value="Unassembled WGS sequence"/>
</dbReference>
<accession>A0A200QUW0</accession>
<dbReference type="STRING" id="56857.A0A200QUW0"/>
<keyword evidence="11" id="KW-1185">Reference proteome</keyword>
<sequence>MGKAAKEHLHRVLISHLNTIHETFQVLDDTPASSLEKVDWQEVITMGEQVSKQATVAGMLWTGEAPDLKALEENMGVYFNMLQGFLLLSHGSKMGAGPTLCSCIHASAKQVVDTSFSFFKEAVSSCGSRNKDRKLSLPQLAGTVWEACASLKKTPTTNYTAIGRAITQVAVSIKDVLRELKDLKPGSTDPTNETPDESATETSTHDENDDDGSSEGDLGNDLSPEEMKIAESAISVVSDTLVVIKELIRFITGLLRQSNPNNSKESVDSLEVLLKLCQEIGVQIDELGACLYPPQEVPALKVGGEKISDRIREVQAEVRRLEGSCESFFQACEGLESSLRKLQTELGFSETTLIVTEMQNLAVSSV</sequence>
<evidence type="ECO:0000313" key="11">
    <source>
        <dbReference type="Proteomes" id="UP000195402"/>
    </source>
</evidence>
<evidence type="ECO:0000313" key="10">
    <source>
        <dbReference type="EMBL" id="OVA14232.1"/>
    </source>
</evidence>
<dbReference type="InterPro" id="IPR026907">
    <property type="entry name" value="GCIP-like"/>
</dbReference>
<dbReference type="Pfam" id="PF13324">
    <property type="entry name" value="GCIP_N"/>
    <property type="match status" value="1"/>
</dbReference>
<evidence type="ECO:0000256" key="4">
    <source>
        <dbReference type="ARBA" id="ARBA00022490"/>
    </source>
</evidence>
<evidence type="ECO:0008006" key="12">
    <source>
        <dbReference type="Google" id="ProtNLM"/>
    </source>
</evidence>
<gene>
    <name evidence="10" type="ORF">BVC80_9025g11</name>
</gene>
<protein>
    <recommendedName>
        <fullName evidence="12">Cyclin-D1-binding protein 1</fullName>
    </recommendedName>
</protein>
<name>A0A200QUW0_MACCD</name>
<dbReference type="InterPro" id="IPR049317">
    <property type="entry name" value="GCIP-like_N"/>
</dbReference>
<dbReference type="EMBL" id="MVGT01001059">
    <property type="protein sequence ID" value="OVA14232.1"/>
    <property type="molecule type" value="Genomic_DNA"/>
</dbReference>
<dbReference type="PANTHER" id="PTHR15492">
    <property type="entry name" value="CYCLIN D1-BINDING PROTEIN 1"/>
    <property type="match status" value="1"/>
</dbReference>
<evidence type="ECO:0000256" key="1">
    <source>
        <dbReference type="ARBA" id="ARBA00004123"/>
    </source>
</evidence>